<reference evidence="1" key="1">
    <citation type="submission" date="2014-09" db="EMBL/GenBank/DDBJ databases">
        <title>Draft genome sequence of an oleaginous Mucoromycotina fungus Mucor ambiguus NBRC6742.</title>
        <authorList>
            <person name="Takeda I."/>
            <person name="Yamane N."/>
            <person name="Morita T."/>
            <person name="Tamano K."/>
            <person name="Machida M."/>
            <person name="Baker S."/>
            <person name="Koike H."/>
        </authorList>
    </citation>
    <scope>NUCLEOTIDE SEQUENCE</scope>
    <source>
        <strain evidence="1">NBRC 6742</strain>
    </source>
</reference>
<accession>A0A0C9M752</accession>
<dbReference type="Proteomes" id="UP000053815">
    <property type="component" value="Unassembled WGS sequence"/>
</dbReference>
<dbReference type="EMBL" id="DF836391">
    <property type="protein sequence ID" value="GAN05836.1"/>
    <property type="molecule type" value="Genomic_DNA"/>
</dbReference>
<sequence>MLSYMAHSDLPQPAIFKHAKPYHDELATVLQPFLDRHAAIASKLTIDDDNVGVGLVCAFVDGSSKIDGVMLYLKKPEIQRYLEKQGYKCTSSPDSAVIQCVKANKSSSSLAKL</sequence>
<keyword evidence="2" id="KW-1185">Reference proteome</keyword>
<organism evidence="1">
    <name type="scientific">Mucor ambiguus</name>
    <dbReference type="NCBI Taxonomy" id="91626"/>
    <lineage>
        <taxon>Eukaryota</taxon>
        <taxon>Fungi</taxon>
        <taxon>Fungi incertae sedis</taxon>
        <taxon>Mucoromycota</taxon>
        <taxon>Mucoromycotina</taxon>
        <taxon>Mucoromycetes</taxon>
        <taxon>Mucorales</taxon>
        <taxon>Mucorineae</taxon>
        <taxon>Mucoraceae</taxon>
        <taxon>Mucor</taxon>
    </lineage>
</organism>
<dbReference type="AlphaFoldDB" id="A0A0C9M752"/>
<evidence type="ECO:0000313" key="2">
    <source>
        <dbReference type="Proteomes" id="UP000053815"/>
    </source>
</evidence>
<gene>
    <name evidence="1" type="ORF">MAM1_0102d05312</name>
</gene>
<evidence type="ECO:0000313" key="1">
    <source>
        <dbReference type="EMBL" id="GAN05836.1"/>
    </source>
</evidence>
<name>A0A0C9M752_9FUNG</name>
<proteinExistence type="predicted"/>
<dbReference type="OrthoDB" id="2213340at2759"/>
<protein>
    <submittedName>
        <fullName evidence="1">Uncharacterized protein</fullName>
    </submittedName>
</protein>